<keyword evidence="4 7" id="KW-0812">Transmembrane</keyword>
<gene>
    <name evidence="9" type="ORF">ACIB24_10640</name>
</gene>
<dbReference type="SUPFAM" id="SSF161098">
    <property type="entry name" value="MetI-like"/>
    <property type="match status" value="1"/>
</dbReference>
<keyword evidence="10" id="KW-1185">Reference proteome</keyword>
<dbReference type="Pfam" id="PF00528">
    <property type="entry name" value="BPD_transp_1"/>
    <property type="match status" value="1"/>
</dbReference>
<feature type="transmembrane region" description="Helical" evidence="7">
    <location>
        <begin position="258"/>
        <end position="279"/>
    </location>
</feature>
<reference evidence="9 10" key="1">
    <citation type="submission" date="2024-10" db="EMBL/GenBank/DDBJ databases">
        <title>The Natural Products Discovery Center: Release of the First 8490 Sequenced Strains for Exploring Actinobacteria Biosynthetic Diversity.</title>
        <authorList>
            <person name="Kalkreuter E."/>
            <person name="Kautsar S.A."/>
            <person name="Yang D."/>
            <person name="Bader C.D."/>
            <person name="Teijaro C.N."/>
            <person name="Fluegel L."/>
            <person name="Davis C.M."/>
            <person name="Simpson J.R."/>
            <person name="Lauterbach L."/>
            <person name="Steele A.D."/>
            <person name="Gui C."/>
            <person name="Meng S."/>
            <person name="Li G."/>
            <person name="Viehrig K."/>
            <person name="Ye F."/>
            <person name="Su P."/>
            <person name="Kiefer A.F."/>
            <person name="Nichols A."/>
            <person name="Cepeda A.J."/>
            <person name="Yan W."/>
            <person name="Fan B."/>
            <person name="Jiang Y."/>
            <person name="Adhikari A."/>
            <person name="Zheng C.-J."/>
            <person name="Schuster L."/>
            <person name="Cowan T.M."/>
            <person name="Smanski M.J."/>
            <person name="Chevrette M.G."/>
            <person name="De Carvalho L.P.S."/>
            <person name="Shen B."/>
        </authorList>
    </citation>
    <scope>NUCLEOTIDE SEQUENCE [LARGE SCALE GENOMIC DNA]</scope>
    <source>
        <strain evidence="9 10">NPDC049639</strain>
    </source>
</reference>
<evidence type="ECO:0000256" key="7">
    <source>
        <dbReference type="RuleBase" id="RU363032"/>
    </source>
</evidence>
<organism evidence="9 10">
    <name type="scientific">Spongisporangium articulatum</name>
    <dbReference type="NCBI Taxonomy" id="3362603"/>
    <lineage>
        <taxon>Bacteria</taxon>
        <taxon>Bacillati</taxon>
        <taxon>Actinomycetota</taxon>
        <taxon>Actinomycetes</taxon>
        <taxon>Kineosporiales</taxon>
        <taxon>Kineosporiaceae</taxon>
        <taxon>Spongisporangium</taxon>
    </lineage>
</organism>
<dbReference type="PANTHER" id="PTHR30465">
    <property type="entry name" value="INNER MEMBRANE ABC TRANSPORTER"/>
    <property type="match status" value="1"/>
</dbReference>
<dbReference type="PANTHER" id="PTHR30465:SF0">
    <property type="entry name" value="OLIGOPEPTIDE TRANSPORT SYSTEM PERMEASE PROTEIN APPB"/>
    <property type="match status" value="1"/>
</dbReference>
<comment type="similarity">
    <text evidence="7">Belongs to the binding-protein-dependent transport system permease family.</text>
</comment>
<keyword evidence="5 7" id="KW-1133">Transmembrane helix</keyword>
<dbReference type="InterPro" id="IPR045621">
    <property type="entry name" value="BPD_transp_1_N"/>
</dbReference>
<comment type="caution">
    <text evidence="9">The sequence shown here is derived from an EMBL/GenBank/DDBJ whole genome shotgun (WGS) entry which is preliminary data.</text>
</comment>
<feature type="transmembrane region" description="Helical" evidence="7">
    <location>
        <begin position="156"/>
        <end position="180"/>
    </location>
</feature>
<proteinExistence type="inferred from homology"/>
<feature type="transmembrane region" description="Helical" evidence="7">
    <location>
        <begin position="9"/>
        <end position="28"/>
    </location>
</feature>
<dbReference type="CDD" id="cd06261">
    <property type="entry name" value="TM_PBP2"/>
    <property type="match status" value="1"/>
</dbReference>
<evidence type="ECO:0000256" key="4">
    <source>
        <dbReference type="ARBA" id="ARBA00022692"/>
    </source>
</evidence>
<evidence type="ECO:0000256" key="6">
    <source>
        <dbReference type="ARBA" id="ARBA00023136"/>
    </source>
</evidence>
<dbReference type="Pfam" id="PF19300">
    <property type="entry name" value="BPD_transp_1_N"/>
    <property type="match status" value="1"/>
</dbReference>
<comment type="subcellular location">
    <subcellularLocation>
        <location evidence="1 7">Cell membrane</location>
        <topology evidence="1 7">Multi-pass membrane protein</topology>
    </subcellularLocation>
</comment>
<dbReference type="InterPro" id="IPR035906">
    <property type="entry name" value="MetI-like_sf"/>
</dbReference>
<feature type="domain" description="ABC transmembrane type-1" evidence="8">
    <location>
        <begin position="117"/>
        <end position="327"/>
    </location>
</feature>
<evidence type="ECO:0000256" key="2">
    <source>
        <dbReference type="ARBA" id="ARBA00022448"/>
    </source>
</evidence>
<dbReference type="Gene3D" id="1.10.3720.10">
    <property type="entry name" value="MetI-like"/>
    <property type="match status" value="1"/>
</dbReference>
<dbReference type="InterPro" id="IPR000515">
    <property type="entry name" value="MetI-like"/>
</dbReference>
<feature type="transmembrane region" description="Helical" evidence="7">
    <location>
        <begin position="305"/>
        <end position="330"/>
    </location>
</feature>
<evidence type="ECO:0000259" key="8">
    <source>
        <dbReference type="PROSITE" id="PS50928"/>
    </source>
</evidence>
<keyword evidence="6 7" id="KW-0472">Membrane</keyword>
<evidence type="ECO:0000256" key="1">
    <source>
        <dbReference type="ARBA" id="ARBA00004651"/>
    </source>
</evidence>
<evidence type="ECO:0000256" key="5">
    <source>
        <dbReference type="ARBA" id="ARBA00022989"/>
    </source>
</evidence>
<feature type="transmembrane region" description="Helical" evidence="7">
    <location>
        <begin position="200"/>
        <end position="222"/>
    </location>
</feature>
<evidence type="ECO:0000256" key="3">
    <source>
        <dbReference type="ARBA" id="ARBA00022475"/>
    </source>
</evidence>
<accession>A0ABW8AMB0</accession>
<feature type="transmembrane region" description="Helical" evidence="7">
    <location>
        <begin position="121"/>
        <end position="144"/>
    </location>
</feature>
<evidence type="ECO:0000313" key="10">
    <source>
        <dbReference type="Proteomes" id="UP001612915"/>
    </source>
</evidence>
<keyword evidence="3" id="KW-1003">Cell membrane</keyword>
<evidence type="ECO:0000313" key="9">
    <source>
        <dbReference type="EMBL" id="MFI7587518.1"/>
    </source>
</evidence>
<dbReference type="PROSITE" id="PS50928">
    <property type="entry name" value="ABC_TM1"/>
    <property type="match status" value="1"/>
</dbReference>
<dbReference type="Proteomes" id="UP001612915">
    <property type="component" value="Unassembled WGS sequence"/>
</dbReference>
<keyword evidence="2 7" id="KW-0813">Transport</keyword>
<sequence length="336" mass="36178">MLAYIVRRLIGAVLVLLVITAMVFIIFYEVPKLGGASSNDLAARYVGKSATQEQIEAAAEKLGLNDPIYVQYGNFLKGLFAGEDYDTGVGTDHCSAPCLGYSFQTQQPVLPDLMSRLPVTFSLAIGAAVIWLTLGVGTGVLSALRKGTVFDRAAMGVALAGVSLPIFFTGLLSLSVLSYRFGWFPGGGSYTPFHENPLNWAYDLFLPWVTLAFLYAALYARLTRAGVLETMNEDYIRTARAKGLPEKTVIGKHVMRSVLTPVLTTFGLDIGVLLGGAVLTETTYSLPGLGSYTVQALGHNDLPKLLGVTLLLAIFVVFANLIVDVLYAVVDPRVRL</sequence>
<dbReference type="RefSeq" id="WP_398279359.1">
    <property type="nucleotide sequence ID" value="NZ_JBITLV010000003.1"/>
</dbReference>
<name>A0ABW8AMB0_9ACTN</name>
<protein>
    <submittedName>
        <fullName evidence="9">ABC transporter permease</fullName>
    </submittedName>
</protein>
<dbReference type="EMBL" id="JBITLV010000003">
    <property type="protein sequence ID" value="MFI7587518.1"/>
    <property type="molecule type" value="Genomic_DNA"/>
</dbReference>